<dbReference type="InterPro" id="IPR037278">
    <property type="entry name" value="ARFGAP/RecO"/>
</dbReference>
<dbReference type="PROSITE" id="PS50004">
    <property type="entry name" value="C2"/>
    <property type="match status" value="1"/>
</dbReference>
<dbReference type="InterPro" id="IPR038508">
    <property type="entry name" value="ArfGAP_dom_sf"/>
</dbReference>
<keyword evidence="1" id="KW-0479">Metal-binding</keyword>
<gene>
    <name evidence="4" type="ORF">GBAR_LOCUS8119</name>
</gene>
<comment type="caution">
    <text evidence="4">The sequence shown here is derived from an EMBL/GenBank/DDBJ whole genome shotgun (WGS) entry which is preliminary data.</text>
</comment>
<dbReference type="GO" id="GO:0005543">
    <property type="term" value="F:phospholipid binding"/>
    <property type="evidence" value="ECO:0007669"/>
    <property type="project" value="InterPro"/>
</dbReference>
<keyword evidence="1" id="KW-0863">Zinc-finger</keyword>
<accession>A0AA35RJH5</accession>
<feature type="domain" description="Arf-GAP" evidence="3">
    <location>
        <begin position="9"/>
        <end position="133"/>
    </location>
</feature>
<organism evidence="4 5">
    <name type="scientific">Geodia barretti</name>
    <name type="common">Barrett's horny sponge</name>
    <dbReference type="NCBI Taxonomy" id="519541"/>
    <lineage>
        <taxon>Eukaryota</taxon>
        <taxon>Metazoa</taxon>
        <taxon>Porifera</taxon>
        <taxon>Demospongiae</taxon>
        <taxon>Heteroscleromorpha</taxon>
        <taxon>Tetractinellida</taxon>
        <taxon>Astrophorina</taxon>
        <taxon>Geodiidae</taxon>
        <taxon>Geodia</taxon>
    </lineage>
</organism>
<dbReference type="InterPro" id="IPR000008">
    <property type="entry name" value="C2_dom"/>
</dbReference>
<dbReference type="Gene3D" id="2.60.40.150">
    <property type="entry name" value="C2 domain"/>
    <property type="match status" value="1"/>
</dbReference>
<dbReference type="SMART" id="SM00105">
    <property type="entry name" value="ArfGap"/>
    <property type="match status" value="1"/>
</dbReference>
<evidence type="ECO:0000259" key="3">
    <source>
        <dbReference type="PROSITE" id="PS50115"/>
    </source>
</evidence>
<reference evidence="4" key="1">
    <citation type="submission" date="2023-03" db="EMBL/GenBank/DDBJ databases">
        <authorList>
            <person name="Steffen K."/>
            <person name="Cardenas P."/>
        </authorList>
    </citation>
    <scope>NUCLEOTIDE SEQUENCE</scope>
</reference>
<dbReference type="InterPro" id="IPR001164">
    <property type="entry name" value="ArfGAP_dom"/>
</dbReference>
<keyword evidence="5" id="KW-1185">Reference proteome</keyword>
<keyword evidence="1" id="KW-0862">Zinc</keyword>
<dbReference type="AlphaFoldDB" id="A0AA35RJH5"/>
<dbReference type="Pfam" id="PF00168">
    <property type="entry name" value="C2"/>
    <property type="match status" value="1"/>
</dbReference>
<dbReference type="PANTHER" id="PTHR46220:SF1">
    <property type="entry name" value="ADP-RIBOSYLATION FACTOR GTPASE-ACTIVATING PROTEIN AGD12"/>
    <property type="match status" value="1"/>
</dbReference>
<dbReference type="SUPFAM" id="SSF57863">
    <property type="entry name" value="ArfGap/RecO-like zinc finger"/>
    <property type="match status" value="1"/>
</dbReference>
<proteinExistence type="predicted"/>
<dbReference type="SMART" id="SM00239">
    <property type="entry name" value="C2"/>
    <property type="match status" value="1"/>
</dbReference>
<protein>
    <submittedName>
        <fullName evidence="4">Probable ADP-ribosylation factor GTPase-activating protein AGD11</fullName>
    </submittedName>
</protein>
<dbReference type="GO" id="GO:0005096">
    <property type="term" value="F:GTPase activator activity"/>
    <property type="evidence" value="ECO:0007669"/>
    <property type="project" value="InterPro"/>
</dbReference>
<dbReference type="Pfam" id="PF01412">
    <property type="entry name" value="ArfGap"/>
    <property type="match status" value="1"/>
</dbReference>
<dbReference type="Gene3D" id="1.10.220.150">
    <property type="entry name" value="Arf GTPase activating protein"/>
    <property type="match status" value="1"/>
</dbReference>
<evidence type="ECO:0000256" key="1">
    <source>
        <dbReference type="PROSITE-ProRule" id="PRU00288"/>
    </source>
</evidence>
<dbReference type="PANTHER" id="PTHR46220">
    <property type="entry name" value="ADP-RIBOSYLATION FACTOR GTPASE-ACTIVATING PROTEIN AGD12"/>
    <property type="match status" value="1"/>
</dbReference>
<dbReference type="CDD" id="cd08204">
    <property type="entry name" value="ArfGap"/>
    <property type="match status" value="1"/>
</dbReference>
<dbReference type="GO" id="GO:0008270">
    <property type="term" value="F:zinc ion binding"/>
    <property type="evidence" value="ECO:0007669"/>
    <property type="project" value="UniProtKB-KW"/>
</dbReference>
<evidence type="ECO:0000259" key="2">
    <source>
        <dbReference type="PROSITE" id="PS50004"/>
    </source>
</evidence>
<evidence type="ECO:0000313" key="4">
    <source>
        <dbReference type="EMBL" id="CAI8012673.1"/>
    </source>
</evidence>
<dbReference type="InterPro" id="IPR044518">
    <property type="entry name" value="ARF_GAP_AGD11/12/13"/>
</dbReference>
<dbReference type="PROSITE" id="PS50115">
    <property type="entry name" value="ARFGAP"/>
    <property type="match status" value="1"/>
</dbReference>
<sequence>MALSASVQRERLAQLLKEDGNSVCADCRETGPTWASTNHGTFICTQCAGVHRSLGVQDSFVLSCTLDTWTEKQVDHMEANGNLRVNQLLEYCVPKAIEVPYLSKTDRDTREYFIRAKYVQQLFKGVPGRSPRAPERIVRQGSNNADNGKSPRSMSAMVEYIGIVTIQLVEGKNLIVKDLTSSDPYCVLTIGLQSRKSKIKYKTLNPTYNESFDFSWNGVDQLTVEVFDKDELTKDDHMGKAEVCLEPLLRESGLVLRDWYTIRHRKHKDREQGQLLLELTFTKIQ</sequence>
<evidence type="ECO:0000313" key="5">
    <source>
        <dbReference type="Proteomes" id="UP001174909"/>
    </source>
</evidence>
<dbReference type="PRINTS" id="PR00405">
    <property type="entry name" value="REVINTRACTNG"/>
</dbReference>
<dbReference type="SUPFAM" id="SSF49562">
    <property type="entry name" value="C2 domain (Calcium/lipid-binding domain, CaLB)"/>
    <property type="match status" value="1"/>
</dbReference>
<name>A0AA35RJH5_GEOBA</name>
<dbReference type="EMBL" id="CASHTH010001210">
    <property type="protein sequence ID" value="CAI8012673.1"/>
    <property type="molecule type" value="Genomic_DNA"/>
</dbReference>
<dbReference type="Proteomes" id="UP001174909">
    <property type="component" value="Unassembled WGS sequence"/>
</dbReference>
<feature type="domain" description="C2" evidence="2">
    <location>
        <begin position="146"/>
        <end position="260"/>
    </location>
</feature>
<dbReference type="InterPro" id="IPR035892">
    <property type="entry name" value="C2_domain_sf"/>
</dbReference>